<accession>A0AAQ3PN64</accession>
<evidence type="ECO:0000313" key="2">
    <source>
        <dbReference type="Proteomes" id="UP001341281"/>
    </source>
</evidence>
<proteinExistence type="predicted"/>
<keyword evidence="2" id="KW-1185">Reference proteome</keyword>
<name>A0AAQ3PN64_PASNO</name>
<gene>
    <name evidence="1" type="ORF">U9M48_002052</name>
</gene>
<feature type="non-terminal residue" evidence="1">
    <location>
        <position position="1"/>
    </location>
</feature>
<dbReference type="Proteomes" id="UP001341281">
    <property type="component" value="Chromosome 01"/>
</dbReference>
<dbReference type="EMBL" id="CP144745">
    <property type="protein sequence ID" value="WVZ50833.1"/>
    <property type="molecule type" value="Genomic_DNA"/>
</dbReference>
<protein>
    <submittedName>
        <fullName evidence="1">Uncharacterized protein</fullName>
    </submittedName>
</protein>
<organism evidence="1 2">
    <name type="scientific">Paspalum notatum var. saurae</name>
    <dbReference type="NCBI Taxonomy" id="547442"/>
    <lineage>
        <taxon>Eukaryota</taxon>
        <taxon>Viridiplantae</taxon>
        <taxon>Streptophyta</taxon>
        <taxon>Embryophyta</taxon>
        <taxon>Tracheophyta</taxon>
        <taxon>Spermatophyta</taxon>
        <taxon>Magnoliopsida</taxon>
        <taxon>Liliopsida</taxon>
        <taxon>Poales</taxon>
        <taxon>Poaceae</taxon>
        <taxon>PACMAD clade</taxon>
        <taxon>Panicoideae</taxon>
        <taxon>Andropogonodae</taxon>
        <taxon>Paspaleae</taxon>
        <taxon>Paspalinae</taxon>
        <taxon>Paspalum</taxon>
    </lineage>
</organism>
<reference evidence="1 2" key="1">
    <citation type="submission" date="2024-02" db="EMBL/GenBank/DDBJ databases">
        <title>High-quality chromosome-scale genome assembly of Pensacola bahiagrass (Paspalum notatum Flugge var. saurae).</title>
        <authorList>
            <person name="Vega J.M."/>
            <person name="Podio M."/>
            <person name="Orjuela J."/>
            <person name="Siena L.A."/>
            <person name="Pessino S.C."/>
            <person name="Combes M.C."/>
            <person name="Mariac C."/>
            <person name="Albertini E."/>
            <person name="Pupilli F."/>
            <person name="Ortiz J.P.A."/>
            <person name="Leblanc O."/>
        </authorList>
    </citation>
    <scope>NUCLEOTIDE SEQUENCE [LARGE SCALE GENOMIC DNA]</scope>
    <source>
        <strain evidence="1">R1</strain>
        <tissue evidence="1">Leaf</tissue>
    </source>
</reference>
<evidence type="ECO:0000313" key="1">
    <source>
        <dbReference type="EMBL" id="WVZ50833.1"/>
    </source>
</evidence>
<sequence>ISRASYRRRSYLLIKKPDNKLYREPKMKGRRVGRPRIKGLHIFGLTTRQTNSAYQITIKDDYGGLEVILDVYFPLHVTSL</sequence>
<dbReference type="AlphaFoldDB" id="A0AAQ3PN64"/>